<dbReference type="PANTHER" id="PTHR32182:SF0">
    <property type="entry name" value="DNA REPLICATION AND REPAIR PROTEIN RECF"/>
    <property type="match status" value="1"/>
</dbReference>
<dbReference type="Pfam" id="PF13558">
    <property type="entry name" value="SbcC_Walker_B"/>
    <property type="match status" value="1"/>
</dbReference>
<dbReference type="EMBL" id="NCXM01000003">
    <property type="protein sequence ID" value="OSC31546.1"/>
    <property type="molecule type" value="Genomic_DNA"/>
</dbReference>
<protein>
    <submittedName>
        <fullName evidence="5">Nuclease</fullName>
    </submittedName>
</protein>
<keyword evidence="2" id="KW-0234">DNA repair</keyword>
<sequence>MTTSSPARQVWLSRLQVINWGVFDGYHDLHLSRNGTLITGASGSGKSSLLDAVSLAFLAASRRNFNASSDSTAAGSNLGKRTVDKYIRGLWGERQEAGERAKPMYLRGSGPAWSAVAITYTGSDDTVITGLVLKWLAAGADTDASSSYHLINADADILELCNTWRDKNYARSVFESAGWRGKRDNERWYLDQLYTRIGIHGSTAALQLLGKAKSLKSVGGLEQFVRDYMLDTPESITGIRDAVEAITPLVDARKALGVAQSKRRVLGDIEIIHDRYVTESAQLASIGIVDKQMVHDWVDELRLAAIGPEVSVLDADIEQIGAERDELNSKNRVLVRTRDELTARIAKAGSGLSTLRHELAVAEDRADTTSRRRHDYDTQIFDLGWAAPQVQSADDFDTMRAMAQTEIVRIAEELKALRERLANEEGPRRVAARDQMTAAREELARVERLGTSVPANEDRIRGEIAAALGAPAKQLRYVCELLDLKAEYTPWRTAVEKVLRTTGLVLLVPDRYHREVLRYVNDHHMRGLVRLEHVPAGGIAPIAPQSGTLAECLGLTDAKHESAGTATRLIAKVGDYVRVSGTDEFPHHRRAITVEGLYKESETRSVKDDRATLSASQYIYQGDIAAKITALRIELEDATADFEASDAAMTELHNTIESLSIGRDRWNTLHVSFTMFSDIDTDGADTEVRRLQEQLEALEAANPDLAKLENQAEDLLDQSSALTGRISILTERETASDDRRTKLLDLQETLKPGVVGPSARAALEIYRGQLSIPLEILAPAPYKAELVRAIEKDQGTLQDSVNRLTNELKRIISNFDAQFEDAIPNNSDDLDEKIHDYVALCRRIDDRELPQAHDRMLRLITEQAPMAALHLYQKAEEEAQHIEEQIARVNRGLGSVEFNRGTRLSLHADPKKLTAVTDLHERARRISGRSLAVSMRDEKATHDQYRDILELRNLLASDSAEARQWTRDALDVRNRFTLYCAETDSTTGALIRTYSNAGANSGGEQEKLMAFCLAGALSFNLADPSTGDNRPVFSQLMLDEAFSKSDPVFADQALSAFRKFGFQLLIVATVQNTTTIQPYIDSVVMVSKRDTPGTEPIASTRTVTVREFAEISHELAGTPAAATVR</sequence>
<accession>A0A1X2LC51</accession>
<dbReference type="GO" id="GO:0009432">
    <property type="term" value="P:SOS response"/>
    <property type="evidence" value="ECO:0007669"/>
    <property type="project" value="UniProtKB-KW"/>
</dbReference>
<dbReference type="Pfam" id="PF13555">
    <property type="entry name" value="AAA_29"/>
    <property type="match status" value="1"/>
</dbReference>
<dbReference type="Proteomes" id="UP000242320">
    <property type="component" value="Unassembled WGS sequence"/>
</dbReference>
<keyword evidence="4" id="KW-0175">Coiled coil</keyword>
<dbReference type="AlphaFoldDB" id="A0A1X2LC51"/>
<evidence type="ECO:0000313" key="5">
    <source>
        <dbReference type="EMBL" id="OSC31546.1"/>
    </source>
</evidence>
<keyword evidence="6" id="KW-1185">Reference proteome</keyword>
<gene>
    <name evidence="5" type="ORF">B8W69_03610</name>
</gene>
<dbReference type="Gene3D" id="3.40.50.300">
    <property type="entry name" value="P-loop containing nucleotide triphosphate hydrolases"/>
    <property type="match status" value="2"/>
</dbReference>
<evidence type="ECO:0000256" key="4">
    <source>
        <dbReference type="SAM" id="Coils"/>
    </source>
</evidence>
<dbReference type="RefSeq" id="WP_085288621.1">
    <property type="nucleotide sequence ID" value="NZ_NCXM01000003.1"/>
</dbReference>
<evidence type="ECO:0000313" key="6">
    <source>
        <dbReference type="Proteomes" id="UP000242320"/>
    </source>
</evidence>
<dbReference type="GO" id="GO:0006302">
    <property type="term" value="P:double-strand break repair"/>
    <property type="evidence" value="ECO:0007669"/>
    <property type="project" value="TreeGrafter"/>
</dbReference>
<evidence type="ECO:0000256" key="1">
    <source>
        <dbReference type="ARBA" id="ARBA00022763"/>
    </source>
</evidence>
<evidence type="ECO:0000256" key="2">
    <source>
        <dbReference type="ARBA" id="ARBA00023204"/>
    </source>
</evidence>
<feature type="coiled-coil region" evidence="4">
    <location>
        <begin position="681"/>
        <end position="725"/>
    </location>
</feature>
<dbReference type="PANTHER" id="PTHR32182">
    <property type="entry name" value="DNA REPLICATION AND REPAIR PROTEIN RECF"/>
    <property type="match status" value="1"/>
</dbReference>
<feature type="coiled-coil region" evidence="4">
    <location>
        <begin position="400"/>
        <end position="449"/>
    </location>
</feature>
<dbReference type="SUPFAM" id="SSF52540">
    <property type="entry name" value="P-loop containing nucleoside triphosphate hydrolases"/>
    <property type="match status" value="1"/>
</dbReference>
<feature type="coiled-coil region" evidence="4">
    <location>
        <begin position="324"/>
        <end position="372"/>
    </location>
</feature>
<keyword evidence="3" id="KW-0742">SOS response</keyword>
<comment type="caution">
    <text evidence="5">The sequence shown here is derived from an EMBL/GenBank/DDBJ whole genome shotgun (WGS) entry which is preliminary data.</text>
</comment>
<evidence type="ECO:0000256" key="3">
    <source>
        <dbReference type="ARBA" id="ARBA00023236"/>
    </source>
</evidence>
<dbReference type="OrthoDB" id="174137at2"/>
<proteinExistence type="predicted"/>
<dbReference type="GO" id="GO:0000731">
    <property type="term" value="P:DNA synthesis involved in DNA repair"/>
    <property type="evidence" value="ECO:0007669"/>
    <property type="project" value="TreeGrafter"/>
</dbReference>
<organism evidence="5 6">
    <name type="scientific">Mycolicibacterium vulneris</name>
    <dbReference type="NCBI Taxonomy" id="547163"/>
    <lineage>
        <taxon>Bacteria</taxon>
        <taxon>Bacillati</taxon>
        <taxon>Actinomycetota</taxon>
        <taxon>Actinomycetes</taxon>
        <taxon>Mycobacteriales</taxon>
        <taxon>Mycobacteriaceae</taxon>
        <taxon>Mycolicibacterium</taxon>
    </lineage>
</organism>
<name>A0A1X2LC51_9MYCO</name>
<reference evidence="5 6" key="1">
    <citation type="submission" date="2017-04" db="EMBL/GenBank/DDBJ databases">
        <title>The new phylogeny of genus Mycobacterium.</title>
        <authorList>
            <person name="Tortoli E."/>
            <person name="Trovato A."/>
            <person name="Cirillo D.M."/>
        </authorList>
    </citation>
    <scope>NUCLEOTIDE SEQUENCE [LARGE SCALE GENOMIC DNA]</scope>
    <source>
        <strain evidence="5 6">DSM 45247</strain>
    </source>
</reference>
<dbReference type="InterPro" id="IPR027417">
    <property type="entry name" value="P-loop_NTPase"/>
</dbReference>
<keyword evidence="1" id="KW-0227">DNA damage</keyword>